<sequence>MRCLYLLLLFCGLAATAQAQDTILRTNGEEIPAKVLTIQPEKISYALPAAPADTLYLPVTDVFMIRYANGTKEMIYTATYAAAAPALTPEQARRQGELDARQYFKSPGAFWGTFGATVVTTSVGWLGGVATGAAIAASRPPVHNLMVSDDKLLRNQDYVRGYQRQAQRQKLGKAAAGFGAGVGTSVAIVAIIVISVFGAH</sequence>
<keyword evidence="2" id="KW-0732">Signal</keyword>
<keyword evidence="1" id="KW-0472">Membrane</keyword>
<dbReference type="STRING" id="1121955.SAMN02745146_3114"/>
<gene>
    <name evidence="3" type="ORF">SAMN02745146_3114</name>
</gene>
<name>A0A1M6J683_9BACT</name>
<evidence type="ECO:0000313" key="4">
    <source>
        <dbReference type="Proteomes" id="UP000184418"/>
    </source>
</evidence>
<evidence type="ECO:0000256" key="2">
    <source>
        <dbReference type="SAM" id="SignalP"/>
    </source>
</evidence>
<dbReference type="EMBL" id="FQYN01000006">
    <property type="protein sequence ID" value="SHJ42210.1"/>
    <property type="molecule type" value="Genomic_DNA"/>
</dbReference>
<feature type="transmembrane region" description="Helical" evidence="1">
    <location>
        <begin position="109"/>
        <end position="136"/>
    </location>
</feature>
<keyword evidence="1" id="KW-0812">Transmembrane</keyword>
<keyword evidence="1" id="KW-1133">Transmembrane helix</keyword>
<dbReference type="RefSeq" id="WP_143164169.1">
    <property type="nucleotide sequence ID" value="NZ_FQYN01000006.1"/>
</dbReference>
<feature type="chain" id="PRO_5012680544" evidence="2">
    <location>
        <begin position="20"/>
        <end position="200"/>
    </location>
</feature>
<feature type="signal peptide" evidence="2">
    <location>
        <begin position="1"/>
        <end position="19"/>
    </location>
</feature>
<evidence type="ECO:0000256" key="1">
    <source>
        <dbReference type="SAM" id="Phobius"/>
    </source>
</evidence>
<protein>
    <submittedName>
        <fullName evidence="3">Uncharacterized protein</fullName>
    </submittedName>
</protein>
<feature type="transmembrane region" description="Helical" evidence="1">
    <location>
        <begin position="174"/>
        <end position="197"/>
    </location>
</feature>
<evidence type="ECO:0000313" key="3">
    <source>
        <dbReference type="EMBL" id="SHJ42210.1"/>
    </source>
</evidence>
<dbReference type="Proteomes" id="UP000184418">
    <property type="component" value="Unassembled WGS sequence"/>
</dbReference>
<dbReference type="AlphaFoldDB" id="A0A1M6J683"/>
<organism evidence="3 4">
    <name type="scientific">Hymenobacter daecheongensis DSM 21074</name>
    <dbReference type="NCBI Taxonomy" id="1121955"/>
    <lineage>
        <taxon>Bacteria</taxon>
        <taxon>Pseudomonadati</taxon>
        <taxon>Bacteroidota</taxon>
        <taxon>Cytophagia</taxon>
        <taxon>Cytophagales</taxon>
        <taxon>Hymenobacteraceae</taxon>
        <taxon>Hymenobacter</taxon>
    </lineage>
</organism>
<dbReference type="OrthoDB" id="1427164at2"/>
<proteinExistence type="predicted"/>
<accession>A0A1M6J683</accession>
<reference evidence="3 4" key="1">
    <citation type="submission" date="2016-11" db="EMBL/GenBank/DDBJ databases">
        <authorList>
            <person name="Jaros S."/>
            <person name="Januszkiewicz K."/>
            <person name="Wedrychowicz H."/>
        </authorList>
    </citation>
    <scope>NUCLEOTIDE SEQUENCE [LARGE SCALE GENOMIC DNA]</scope>
    <source>
        <strain evidence="3 4">DSM 21074</strain>
    </source>
</reference>
<keyword evidence="4" id="KW-1185">Reference proteome</keyword>